<dbReference type="InterPro" id="IPR004634">
    <property type="entry name" value="Pept_S49_pIV"/>
</dbReference>
<feature type="active site" description="Nucleophile" evidence="7">
    <location>
        <position position="403"/>
    </location>
</feature>
<name>A0A423PZY6_9GAMM</name>
<dbReference type="OrthoDB" id="9764363at2"/>
<evidence type="ECO:0000256" key="4">
    <source>
        <dbReference type="ARBA" id="ARBA00022801"/>
    </source>
</evidence>
<dbReference type="SUPFAM" id="SSF52096">
    <property type="entry name" value="ClpP/crotonase"/>
    <property type="match status" value="2"/>
</dbReference>
<dbReference type="InterPro" id="IPR004635">
    <property type="entry name" value="Pept_S49_SppA"/>
</dbReference>
<dbReference type="Proteomes" id="UP000285310">
    <property type="component" value="Unassembled WGS sequence"/>
</dbReference>
<dbReference type="InterPro" id="IPR002142">
    <property type="entry name" value="Peptidase_S49"/>
</dbReference>
<evidence type="ECO:0000256" key="3">
    <source>
        <dbReference type="ARBA" id="ARBA00022670"/>
    </source>
</evidence>
<dbReference type="CDD" id="cd07018">
    <property type="entry name" value="S49_SppA_67K_type"/>
    <property type="match status" value="1"/>
</dbReference>
<keyword evidence="6 8" id="KW-0472">Membrane</keyword>
<feature type="active site" description="Proton donor/acceptor" evidence="7">
    <location>
        <position position="199"/>
    </location>
</feature>
<evidence type="ECO:0000256" key="5">
    <source>
        <dbReference type="ARBA" id="ARBA00022825"/>
    </source>
</evidence>
<dbReference type="NCBIfam" id="TIGR00705">
    <property type="entry name" value="SppA_67K"/>
    <property type="match status" value="1"/>
</dbReference>
<dbReference type="PIRSF" id="PIRSF001217">
    <property type="entry name" value="Protease_4_SppA"/>
    <property type="match status" value="1"/>
</dbReference>
<dbReference type="GO" id="GO:0006465">
    <property type="term" value="P:signal peptide processing"/>
    <property type="evidence" value="ECO:0007669"/>
    <property type="project" value="InterPro"/>
</dbReference>
<dbReference type="AlphaFoldDB" id="A0A423PZY6"/>
<dbReference type="FunCoup" id="A0A423PZY6">
    <property type="interactions" value="223"/>
</dbReference>
<evidence type="ECO:0000313" key="11">
    <source>
        <dbReference type="Proteomes" id="UP000285310"/>
    </source>
</evidence>
<evidence type="ECO:0000259" key="9">
    <source>
        <dbReference type="Pfam" id="PF01343"/>
    </source>
</evidence>
<dbReference type="InterPro" id="IPR047272">
    <property type="entry name" value="S49_SppA_C"/>
</dbReference>
<keyword evidence="11" id="KW-1185">Reference proteome</keyword>
<dbReference type="RefSeq" id="WP_123657160.1">
    <property type="nucleotide sequence ID" value="NZ_AYKG01000006.1"/>
</dbReference>
<sequence>MADKPSLFRRVTGGLWRTVVLLYSLFFLLLLIAVPVGIYLALNPSAPSVPNKAVLVVAPSGGLVEQASGVESILSSLGRAADTPSVTRDLITALDRATNDDRIRQVLLKLDDFSGATPGQLQDLVGAIDRFRASGKPVIAWSDAYSQAQYALASHADTVALDPLGYVLLTGYGVYNNYYKDAIDKLGVNVNVFRVGKYKSFVEPYIRNDMSDEARDDALAWSGTLWGIYRDQISAARDVTAKDIDGYIDTYATRLEDSDGDAARLARDAGLVDRVASINALRPDLVAAVGQTADKSTFNQIGIEGYLADTGPAAPADGSKQLAVVTIEGSIVDGPSTPGSAGGDTVSQLIDSARRDDAIGGLLLRVNSPGGSVTASEQIRRALVALKQAGKPVVVSMAGVAASGGYWVSMNADEIWAEPATITGSIGIFAIVPTFNEPLNRLGIHTDGVGTTELAGAMRLDKPLTDQAKRILQAGIEHGYDTFVSNVAQARGLSRDAVDSIAQGRVWAGVDAKRIGLVDALGGPMAAQAALAKRMGLAPDNVSIKTLQPPTNWRGALSQAIGIGAIDALLPDWLAEASRASGASAALATLNDPNGMYARCFCTIEDRSVSLSAVQ</sequence>
<feature type="domain" description="Peptidase S49" evidence="9">
    <location>
        <begin position="131"/>
        <end position="276"/>
    </location>
</feature>
<reference evidence="10 11" key="1">
    <citation type="submission" date="2013-10" db="EMBL/GenBank/DDBJ databases">
        <title>Salinisphaera japonica YTM-1 Genome Sequencing.</title>
        <authorList>
            <person name="Lai Q."/>
            <person name="Li C."/>
            <person name="Shao Z."/>
        </authorList>
    </citation>
    <scope>NUCLEOTIDE SEQUENCE [LARGE SCALE GENOMIC DNA]</scope>
    <source>
        <strain evidence="10 11">YTM-1</strain>
    </source>
</reference>
<evidence type="ECO:0000256" key="7">
    <source>
        <dbReference type="PIRSR" id="PIRSR001217-1"/>
    </source>
</evidence>
<dbReference type="GO" id="GO:0008236">
    <property type="term" value="F:serine-type peptidase activity"/>
    <property type="evidence" value="ECO:0007669"/>
    <property type="project" value="UniProtKB-KW"/>
</dbReference>
<keyword evidence="8" id="KW-0812">Transmembrane</keyword>
<evidence type="ECO:0000256" key="6">
    <source>
        <dbReference type="ARBA" id="ARBA00023136"/>
    </source>
</evidence>
<dbReference type="NCBIfam" id="TIGR00706">
    <property type="entry name" value="SppA_dom"/>
    <property type="match status" value="1"/>
</dbReference>
<evidence type="ECO:0000256" key="2">
    <source>
        <dbReference type="ARBA" id="ARBA00008683"/>
    </source>
</evidence>
<dbReference type="CDD" id="cd07023">
    <property type="entry name" value="S49_Sppa_N_C"/>
    <property type="match status" value="1"/>
</dbReference>
<evidence type="ECO:0000313" key="10">
    <source>
        <dbReference type="EMBL" id="ROO31283.1"/>
    </source>
</evidence>
<keyword evidence="3" id="KW-0645">Protease</keyword>
<dbReference type="PANTHER" id="PTHR33209">
    <property type="entry name" value="PROTEASE 4"/>
    <property type="match status" value="1"/>
</dbReference>
<dbReference type="InterPro" id="IPR029045">
    <property type="entry name" value="ClpP/crotonase-like_dom_sf"/>
</dbReference>
<dbReference type="Gene3D" id="6.20.330.10">
    <property type="match status" value="1"/>
</dbReference>
<dbReference type="EMBL" id="AYKG01000006">
    <property type="protein sequence ID" value="ROO31283.1"/>
    <property type="molecule type" value="Genomic_DNA"/>
</dbReference>
<feature type="domain" description="Peptidase S49" evidence="9">
    <location>
        <begin position="386"/>
        <end position="536"/>
    </location>
</feature>
<dbReference type="Pfam" id="PF01343">
    <property type="entry name" value="Peptidase_S49"/>
    <property type="match status" value="2"/>
</dbReference>
<gene>
    <name evidence="10" type="ORF">SAJA_02990</name>
</gene>
<keyword evidence="8" id="KW-1133">Transmembrane helix</keyword>
<protein>
    <submittedName>
        <fullName evidence="10">Arabinase</fullName>
    </submittedName>
</protein>
<accession>A0A423PZY6</accession>
<feature type="transmembrane region" description="Helical" evidence="8">
    <location>
        <begin position="20"/>
        <end position="42"/>
    </location>
</feature>
<evidence type="ECO:0000256" key="8">
    <source>
        <dbReference type="SAM" id="Phobius"/>
    </source>
</evidence>
<keyword evidence="5" id="KW-0720">Serine protease</keyword>
<dbReference type="InterPro" id="IPR047217">
    <property type="entry name" value="S49_SppA_67K_type_N"/>
</dbReference>
<comment type="caution">
    <text evidence="10">The sequence shown here is derived from an EMBL/GenBank/DDBJ whole genome shotgun (WGS) entry which is preliminary data.</text>
</comment>
<dbReference type="InParanoid" id="A0A423PZY6"/>
<comment type="subcellular location">
    <subcellularLocation>
        <location evidence="1">Membrane</location>
    </subcellularLocation>
</comment>
<proteinExistence type="inferred from homology"/>
<organism evidence="10 11">
    <name type="scientific">Salinisphaera japonica YTM-1</name>
    <dbReference type="NCBI Taxonomy" id="1209778"/>
    <lineage>
        <taxon>Bacteria</taxon>
        <taxon>Pseudomonadati</taxon>
        <taxon>Pseudomonadota</taxon>
        <taxon>Gammaproteobacteria</taxon>
        <taxon>Salinisphaerales</taxon>
        <taxon>Salinisphaeraceae</taxon>
        <taxon>Salinisphaera</taxon>
    </lineage>
</organism>
<dbReference type="Gene3D" id="3.90.226.10">
    <property type="entry name" value="2-enoyl-CoA Hydratase, Chain A, domain 1"/>
    <property type="match status" value="2"/>
</dbReference>
<comment type="similarity">
    <text evidence="2">Belongs to the peptidase S49 family.</text>
</comment>
<keyword evidence="4" id="KW-0378">Hydrolase</keyword>
<dbReference type="GO" id="GO:0016020">
    <property type="term" value="C:membrane"/>
    <property type="evidence" value="ECO:0007669"/>
    <property type="project" value="UniProtKB-SubCell"/>
</dbReference>
<dbReference type="PANTHER" id="PTHR33209:SF1">
    <property type="entry name" value="PEPTIDASE S49 DOMAIN-CONTAINING PROTEIN"/>
    <property type="match status" value="1"/>
</dbReference>
<evidence type="ECO:0000256" key="1">
    <source>
        <dbReference type="ARBA" id="ARBA00004370"/>
    </source>
</evidence>